<dbReference type="AlphaFoldDB" id="A0A1G4BFF1"/>
<proteinExistence type="predicted"/>
<dbReference type="Proteomes" id="UP000176998">
    <property type="component" value="Unassembled WGS sequence"/>
</dbReference>
<organism evidence="1 2">
    <name type="scientific">Colletotrichum orchidophilum</name>
    <dbReference type="NCBI Taxonomy" id="1209926"/>
    <lineage>
        <taxon>Eukaryota</taxon>
        <taxon>Fungi</taxon>
        <taxon>Dikarya</taxon>
        <taxon>Ascomycota</taxon>
        <taxon>Pezizomycotina</taxon>
        <taxon>Sordariomycetes</taxon>
        <taxon>Hypocreomycetidae</taxon>
        <taxon>Glomerellales</taxon>
        <taxon>Glomerellaceae</taxon>
        <taxon>Colletotrichum</taxon>
    </lineage>
</organism>
<dbReference type="InterPro" id="IPR036396">
    <property type="entry name" value="Cyt_P450_sf"/>
</dbReference>
<sequence length="231" mass="26701">MRDLFSCAKRKRKRDYYDYFVYHRQRSIFAEKPYAENKAKQEWLFLGMISGKLQLQDNITEVVYWLGRNSHTVLEDYTDRDVLARLKNTEMCNSLKFNLSFAHNAMENAVAMYTGSSKFLSAEPHLAVWAMQPDPKSSSDWSFIRLIRCVRLASRDISDDYVAYEMIDNLHSAQATVSVALTYVVHHLNQNPGWTAKARAQIEALPGEDDGLPVWQRIEKSPILEASLRKS</sequence>
<evidence type="ECO:0000313" key="2">
    <source>
        <dbReference type="Proteomes" id="UP000176998"/>
    </source>
</evidence>
<keyword evidence="2" id="KW-1185">Reference proteome</keyword>
<evidence type="ECO:0000313" key="1">
    <source>
        <dbReference type="EMBL" id="OHF00033.1"/>
    </source>
</evidence>
<dbReference type="GO" id="GO:0005506">
    <property type="term" value="F:iron ion binding"/>
    <property type="evidence" value="ECO:0007669"/>
    <property type="project" value="InterPro"/>
</dbReference>
<protein>
    <submittedName>
        <fullName evidence="1">Uncharacterized protein</fullName>
    </submittedName>
</protein>
<gene>
    <name evidence="1" type="ORF">CORC01_04679</name>
</gene>
<comment type="caution">
    <text evidence="1">The sequence shown here is derived from an EMBL/GenBank/DDBJ whole genome shotgun (WGS) entry which is preliminary data.</text>
</comment>
<dbReference type="EMBL" id="MJBS01000031">
    <property type="protein sequence ID" value="OHF00033.1"/>
    <property type="molecule type" value="Genomic_DNA"/>
</dbReference>
<reference evidence="1 2" key="1">
    <citation type="submission" date="2016-09" db="EMBL/GenBank/DDBJ databases">
        <authorList>
            <person name="Capua I."/>
            <person name="De Benedictis P."/>
            <person name="Joannis T."/>
            <person name="Lombin L.H."/>
            <person name="Cattoli G."/>
        </authorList>
    </citation>
    <scope>NUCLEOTIDE SEQUENCE [LARGE SCALE GENOMIC DNA]</scope>
    <source>
        <strain evidence="1 2">IMI 309357</strain>
    </source>
</reference>
<dbReference type="Gene3D" id="1.10.630.10">
    <property type="entry name" value="Cytochrome P450"/>
    <property type="match status" value="1"/>
</dbReference>
<dbReference type="SUPFAM" id="SSF48264">
    <property type="entry name" value="Cytochrome P450"/>
    <property type="match status" value="1"/>
</dbReference>
<dbReference type="RefSeq" id="XP_022477177.1">
    <property type="nucleotide sequence ID" value="XM_022616326.1"/>
</dbReference>
<dbReference type="GeneID" id="34557836"/>
<dbReference type="GO" id="GO:0004497">
    <property type="term" value="F:monooxygenase activity"/>
    <property type="evidence" value="ECO:0007669"/>
    <property type="project" value="InterPro"/>
</dbReference>
<name>A0A1G4BFF1_9PEZI</name>
<dbReference type="OrthoDB" id="1470350at2759"/>
<accession>A0A1G4BFF1</accession>
<dbReference type="STRING" id="1209926.A0A1G4BFF1"/>
<dbReference type="GO" id="GO:0016705">
    <property type="term" value="F:oxidoreductase activity, acting on paired donors, with incorporation or reduction of molecular oxygen"/>
    <property type="evidence" value="ECO:0007669"/>
    <property type="project" value="InterPro"/>
</dbReference>
<dbReference type="GO" id="GO:0020037">
    <property type="term" value="F:heme binding"/>
    <property type="evidence" value="ECO:0007669"/>
    <property type="project" value="InterPro"/>
</dbReference>